<gene>
    <name evidence="1" type="ORF">IV87_GL000756</name>
</gene>
<reference evidence="1 2" key="1">
    <citation type="journal article" date="2015" name="Genome Announc.">
        <title>Expanding the biotechnology potential of lactobacilli through comparative genomics of 213 strains and associated genera.</title>
        <authorList>
            <person name="Sun Z."/>
            <person name="Harris H.M."/>
            <person name="McCann A."/>
            <person name="Guo C."/>
            <person name="Argimon S."/>
            <person name="Zhang W."/>
            <person name="Yang X."/>
            <person name="Jeffery I.B."/>
            <person name="Cooney J.C."/>
            <person name="Kagawa T.F."/>
            <person name="Liu W."/>
            <person name="Song Y."/>
            <person name="Salvetti E."/>
            <person name="Wrobel A."/>
            <person name="Rasinkangas P."/>
            <person name="Parkhill J."/>
            <person name="Rea M.C."/>
            <person name="O'Sullivan O."/>
            <person name="Ritari J."/>
            <person name="Douillard F.P."/>
            <person name="Paul Ross R."/>
            <person name="Yang R."/>
            <person name="Briner A.E."/>
            <person name="Felis G.E."/>
            <person name="de Vos W.M."/>
            <person name="Barrangou R."/>
            <person name="Klaenhammer T.R."/>
            <person name="Caufield P.W."/>
            <person name="Cui Y."/>
            <person name="Zhang H."/>
            <person name="O'Toole P.W."/>
        </authorList>
    </citation>
    <scope>NUCLEOTIDE SEQUENCE [LARGE SCALE GENOMIC DNA]</scope>
    <source>
        <strain evidence="1 2">DSM 22301</strain>
    </source>
</reference>
<evidence type="ECO:0000313" key="2">
    <source>
        <dbReference type="Proteomes" id="UP000051749"/>
    </source>
</evidence>
<dbReference type="EMBL" id="JQBY01000019">
    <property type="protein sequence ID" value="KRN81808.1"/>
    <property type="molecule type" value="Genomic_DNA"/>
</dbReference>
<organism evidence="1 2">
    <name type="scientific">Pediococcus ethanolidurans</name>
    <dbReference type="NCBI Taxonomy" id="319653"/>
    <lineage>
        <taxon>Bacteria</taxon>
        <taxon>Bacillati</taxon>
        <taxon>Bacillota</taxon>
        <taxon>Bacilli</taxon>
        <taxon>Lactobacillales</taxon>
        <taxon>Lactobacillaceae</taxon>
        <taxon>Pediococcus</taxon>
    </lineage>
</organism>
<proteinExistence type="predicted"/>
<comment type="caution">
    <text evidence="1">The sequence shown here is derived from an EMBL/GenBank/DDBJ whole genome shotgun (WGS) entry which is preliminary data.</text>
</comment>
<protein>
    <submittedName>
        <fullName evidence="1">Uncharacterized protein</fullName>
    </submittedName>
</protein>
<accession>A0A0R2JX51</accession>
<dbReference type="AlphaFoldDB" id="A0A0R2JX51"/>
<evidence type="ECO:0000313" key="1">
    <source>
        <dbReference type="EMBL" id="KRN81808.1"/>
    </source>
</evidence>
<name>A0A0R2JX51_9LACO</name>
<sequence length="140" mass="15665">MTPEKCANISVINENVSVTIGSEVGLRTYVTPFQPICRNNPSWLDTKMNKNKVNAYKPKSGASPFVTEPRTILFVKSINHSKTFCFPVGFNFKFLENKNTTTSTIIAASNPEIILVVLKVSPKNWKVETESPLTEDHLFS</sequence>
<dbReference type="Proteomes" id="UP000051749">
    <property type="component" value="Unassembled WGS sequence"/>
</dbReference>